<dbReference type="PANTHER" id="PTHR13847">
    <property type="entry name" value="SARCOSINE DEHYDROGENASE-RELATED"/>
    <property type="match status" value="1"/>
</dbReference>
<organism evidence="3 4">
    <name type="scientific">Phenylobacterium koreense</name>
    <dbReference type="NCBI Taxonomy" id="266125"/>
    <lineage>
        <taxon>Bacteria</taxon>
        <taxon>Pseudomonadati</taxon>
        <taxon>Pseudomonadota</taxon>
        <taxon>Alphaproteobacteria</taxon>
        <taxon>Caulobacterales</taxon>
        <taxon>Caulobacteraceae</taxon>
        <taxon>Phenylobacterium</taxon>
    </lineage>
</organism>
<dbReference type="GO" id="GO:0016491">
    <property type="term" value="F:oxidoreductase activity"/>
    <property type="evidence" value="ECO:0007669"/>
    <property type="project" value="UniProtKB-KW"/>
</dbReference>
<dbReference type="Gene3D" id="3.50.50.60">
    <property type="entry name" value="FAD/NAD(P)-binding domain"/>
    <property type="match status" value="1"/>
</dbReference>
<proteinExistence type="predicted"/>
<dbReference type="InterPro" id="IPR036188">
    <property type="entry name" value="FAD/NAD-bd_sf"/>
</dbReference>
<evidence type="ECO:0000256" key="1">
    <source>
        <dbReference type="ARBA" id="ARBA00023002"/>
    </source>
</evidence>
<dbReference type="EC" id="1.4.99.6" evidence="3"/>
<keyword evidence="1 3" id="KW-0560">Oxidoreductase</keyword>
<reference evidence="3 4" key="1">
    <citation type="submission" date="2024-06" db="EMBL/GenBank/DDBJ databases">
        <title>Genomic Encyclopedia of Type Strains, Phase IV (KMG-IV): sequencing the most valuable type-strain genomes for metagenomic binning, comparative biology and taxonomic classification.</title>
        <authorList>
            <person name="Goeker M."/>
        </authorList>
    </citation>
    <scope>NUCLEOTIDE SEQUENCE [LARGE SCALE GENOMIC DNA]</scope>
    <source>
        <strain evidence="3 4">DSM 17809</strain>
    </source>
</reference>
<dbReference type="InterPro" id="IPR006076">
    <property type="entry name" value="FAD-dep_OxRdtase"/>
</dbReference>
<feature type="domain" description="FAD dependent oxidoreductase" evidence="2">
    <location>
        <begin position="7"/>
        <end position="344"/>
    </location>
</feature>
<protein>
    <submittedName>
        <fullName evidence="3">D-arginine dehydrogenase</fullName>
        <ecNumber evidence="3">1.4.99.6</ecNumber>
    </submittedName>
</protein>
<dbReference type="PANTHER" id="PTHR13847:SF287">
    <property type="entry name" value="FAD-DEPENDENT OXIDOREDUCTASE DOMAIN-CONTAINING PROTEIN 1"/>
    <property type="match status" value="1"/>
</dbReference>
<dbReference type="Proteomes" id="UP001549110">
    <property type="component" value="Unassembled WGS sequence"/>
</dbReference>
<keyword evidence="4" id="KW-1185">Reference proteome</keyword>
<gene>
    <name evidence="3" type="ORF">ABID41_003086</name>
</gene>
<dbReference type="Pfam" id="PF01266">
    <property type="entry name" value="DAO"/>
    <property type="match status" value="1"/>
</dbReference>
<evidence type="ECO:0000313" key="4">
    <source>
        <dbReference type="Proteomes" id="UP001549110"/>
    </source>
</evidence>
<accession>A0ABV2ELT3</accession>
<dbReference type="Gene3D" id="3.30.9.10">
    <property type="entry name" value="D-Amino Acid Oxidase, subunit A, domain 2"/>
    <property type="match status" value="1"/>
</dbReference>
<dbReference type="SUPFAM" id="SSF51905">
    <property type="entry name" value="FAD/NAD(P)-binding domain"/>
    <property type="match status" value="1"/>
</dbReference>
<dbReference type="RefSeq" id="WP_354297984.1">
    <property type="nucleotide sequence ID" value="NZ_JBEPLU010000002.1"/>
</dbReference>
<evidence type="ECO:0000259" key="2">
    <source>
        <dbReference type="Pfam" id="PF01266"/>
    </source>
</evidence>
<sequence length="373" mass="40049">MTNSSADIIVLGAGIAGASLAARLAGRRRVVIVEREDLAGYHTTGRSAAMYIPSYGSPATAPLTRASRAFFEAPPAGFDGSLLRPRPVLHLAREGQMQALEKLCRRAKGMGVTAAMAHQLVPILRPGIAAGGLLEADAADIDVARLHGGWLRQAKELGAELRLGTGDYRIERRNGLWWLQGEAWTLRAPVIVNAAGAWADVVAAAAGLRPFGLEPRQRTVVLVDPPEHPDFGDWPIVKDVEERFYFRPLSQHLLITPADEAPSPPCDARPDPLDIACAMTRFDAVADHPVRTIRHKWAGLRTFAPDRAPLVGWSPEVPGFFWHAALGGIGIQTSPAASRLAAAMLLDEQTPTELIDAGLQAETLSPERLANAA</sequence>
<comment type="caution">
    <text evidence="3">The sequence shown here is derived from an EMBL/GenBank/DDBJ whole genome shotgun (WGS) entry which is preliminary data.</text>
</comment>
<evidence type="ECO:0000313" key="3">
    <source>
        <dbReference type="EMBL" id="MET3527968.1"/>
    </source>
</evidence>
<dbReference type="EMBL" id="JBEPLU010000002">
    <property type="protein sequence ID" value="MET3527968.1"/>
    <property type="molecule type" value="Genomic_DNA"/>
</dbReference>
<name>A0ABV2ELT3_9CAUL</name>